<protein>
    <submittedName>
        <fullName evidence="1">Uncharacterized protein</fullName>
    </submittedName>
</protein>
<dbReference type="STRING" id="406817.XNC1_1502"/>
<keyword evidence="2" id="KW-1185">Reference proteome</keyword>
<reference evidence="1 2" key="1">
    <citation type="journal article" date="2011" name="PLoS ONE">
        <title>The entomopathogenic bacterial endosymbionts xenorhabdus and photorhabdus: convergent lifestyles from divergent genomes.</title>
        <authorList>
            <person name="Chaston J.M."/>
            <person name="Suen G."/>
            <person name="Tucker S.L."/>
            <person name="Andersen A.W."/>
            <person name="Bhasin A."/>
            <person name="Bode E."/>
            <person name="Bode H.B."/>
            <person name="Brachmann A.O."/>
            <person name="Cowles C.E."/>
            <person name="Cowles K.N."/>
            <person name="Darby C."/>
            <person name="de Leon L."/>
            <person name="Drace K."/>
            <person name="Du Z."/>
            <person name="Givaudan A."/>
            <person name="Herbert Tran E.E."/>
            <person name="Jewell K.A."/>
            <person name="Knack J.J."/>
            <person name="Krasomil-Osterfeld K.C."/>
            <person name="Kukor R."/>
            <person name="Lanois A."/>
            <person name="Latreille P."/>
            <person name="Leimgruber N.K."/>
            <person name="Lipke C.M."/>
            <person name="Liu R."/>
            <person name="Lu X."/>
            <person name="Martens E.C."/>
            <person name="Marri P.R."/>
            <person name="Medigue C."/>
            <person name="Menard M.L."/>
            <person name="Miller N.M."/>
            <person name="Morales-Soto N."/>
            <person name="Norton S."/>
            <person name="Ogier J.C."/>
            <person name="Orchard S.S."/>
            <person name="Park D."/>
            <person name="Park Y."/>
            <person name="Qurollo B.A."/>
            <person name="Sugar D.R."/>
            <person name="Richards G.R."/>
            <person name="Rouy Z."/>
            <person name="Slominski B."/>
            <person name="Slominski K."/>
            <person name="Snyder H."/>
            <person name="Tjaden B.C."/>
            <person name="van der Hoeven R."/>
            <person name="Welch R.D."/>
            <person name="Wheeler C."/>
            <person name="Xiang B."/>
            <person name="Barbazuk B."/>
            <person name="Gaudriault S."/>
            <person name="Goodner B."/>
            <person name="Slater S.C."/>
            <person name="Forst S."/>
            <person name="Goldman B.S."/>
            <person name="Goodrich-Blair H."/>
        </authorList>
    </citation>
    <scope>NUCLEOTIDE SEQUENCE [LARGE SCALE GENOMIC DNA]</scope>
    <source>
        <strain evidence="2">ATCC 19061 / DSM 3370 / CCUG 14189 / LMG 1036 / NCIMB 9965 / AN6</strain>
    </source>
</reference>
<sequence>MVFSGDITPPSYAQKLFKKPLVAKLAIHQFIVDKMRVLYEYEIFRLTDRFRYRQTGKSSFIRHET</sequence>
<dbReference type="Proteomes" id="UP000008075">
    <property type="component" value="Chromosome"/>
</dbReference>
<proteinExistence type="predicted"/>
<gene>
    <name evidence="1" type="ordered locus">XNC1_1502</name>
</gene>
<evidence type="ECO:0000313" key="1">
    <source>
        <dbReference type="EMBL" id="CBJ89565.1"/>
    </source>
</evidence>
<dbReference type="AlphaFoldDB" id="D3VBC6"/>
<dbReference type="EMBL" id="FN667742">
    <property type="protein sequence ID" value="CBJ89565.1"/>
    <property type="molecule type" value="Genomic_DNA"/>
</dbReference>
<evidence type="ECO:0000313" key="2">
    <source>
        <dbReference type="Proteomes" id="UP000008075"/>
    </source>
</evidence>
<name>D3VBC6_XENNA</name>
<accession>D3VBC6</accession>
<dbReference type="KEGG" id="xne:XNC1_1502"/>
<dbReference type="HOGENOM" id="CLU_2848877_0_0_6"/>
<organism evidence="1 2">
    <name type="scientific">Xenorhabdus nematophila (strain ATCC 19061 / DSM 3370 / CCUG 14189 / LMG 1036 / NCIMB 9965 / AN6)</name>
    <dbReference type="NCBI Taxonomy" id="406817"/>
    <lineage>
        <taxon>Bacteria</taxon>
        <taxon>Pseudomonadati</taxon>
        <taxon>Pseudomonadota</taxon>
        <taxon>Gammaproteobacteria</taxon>
        <taxon>Enterobacterales</taxon>
        <taxon>Morganellaceae</taxon>
        <taxon>Xenorhabdus</taxon>
    </lineage>
</organism>